<dbReference type="STRING" id="698492.A0A0E9NA93"/>
<reference evidence="11 12" key="1">
    <citation type="journal article" date="2011" name="J. Gen. Appl. Microbiol.">
        <title>Draft genome sequencing of the enigmatic yeast Saitoella complicata.</title>
        <authorList>
            <person name="Nishida H."/>
            <person name="Hamamoto M."/>
            <person name="Sugiyama J."/>
        </authorList>
    </citation>
    <scope>NUCLEOTIDE SEQUENCE [LARGE SCALE GENOMIC DNA]</scope>
    <source>
        <strain evidence="11 12">NRRL Y-17804</strain>
    </source>
</reference>
<evidence type="ECO:0000256" key="5">
    <source>
        <dbReference type="ARBA" id="ARBA00022776"/>
    </source>
</evidence>
<feature type="region of interest" description="Disordered" evidence="8">
    <location>
        <begin position="155"/>
        <end position="206"/>
    </location>
</feature>
<dbReference type="GO" id="GO:0051301">
    <property type="term" value="P:cell division"/>
    <property type="evidence" value="ECO:0007669"/>
    <property type="project" value="UniProtKB-KW"/>
</dbReference>
<keyword evidence="3" id="KW-0132">Cell division</keyword>
<evidence type="ECO:0000256" key="1">
    <source>
        <dbReference type="ARBA" id="ARBA00006445"/>
    </source>
</evidence>
<evidence type="ECO:0000256" key="7">
    <source>
        <dbReference type="PROSITE-ProRule" id="PRU00221"/>
    </source>
</evidence>
<evidence type="ECO:0000256" key="8">
    <source>
        <dbReference type="SAM" id="MobiDB-lite"/>
    </source>
</evidence>
<feature type="repeat" description="WD" evidence="7">
    <location>
        <begin position="1460"/>
        <end position="1493"/>
    </location>
</feature>
<evidence type="ECO:0000256" key="3">
    <source>
        <dbReference type="ARBA" id="ARBA00022618"/>
    </source>
</evidence>
<dbReference type="PANTHER" id="PTHR19918">
    <property type="entry name" value="CELL DIVISION CYCLE 20 CDC20 FIZZY -RELATED"/>
    <property type="match status" value="1"/>
</dbReference>
<dbReference type="Gene3D" id="1.10.720.30">
    <property type="entry name" value="SAP domain"/>
    <property type="match status" value="1"/>
</dbReference>
<feature type="transmembrane region" description="Helical" evidence="9">
    <location>
        <begin position="1536"/>
        <end position="1563"/>
    </location>
</feature>
<dbReference type="Pfam" id="PF02037">
    <property type="entry name" value="SAP"/>
    <property type="match status" value="1"/>
</dbReference>
<keyword evidence="9" id="KW-1133">Transmembrane helix</keyword>
<gene>
    <name evidence="11" type="ORF">G7K_0940-t1</name>
</gene>
<feature type="region of interest" description="Disordered" evidence="8">
    <location>
        <begin position="682"/>
        <end position="732"/>
    </location>
</feature>
<dbReference type="InterPro" id="IPR019775">
    <property type="entry name" value="WD40_repeat_CS"/>
</dbReference>
<dbReference type="GO" id="GO:0010997">
    <property type="term" value="F:anaphase-promoting complex binding"/>
    <property type="evidence" value="ECO:0007669"/>
    <property type="project" value="InterPro"/>
</dbReference>
<evidence type="ECO:0000256" key="2">
    <source>
        <dbReference type="ARBA" id="ARBA00022574"/>
    </source>
</evidence>
<feature type="transmembrane region" description="Helical" evidence="9">
    <location>
        <begin position="1584"/>
        <end position="1603"/>
    </location>
</feature>
<comment type="caution">
    <text evidence="11">The sequence shown here is derived from an EMBL/GenBank/DDBJ whole genome shotgun (WGS) entry which is preliminary data.</text>
</comment>
<feature type="repeat" description="WD" evidence="7">
    <location>
        <begin position="1325"/>
        <end position="1366"/>
    </location>
</feature>
<comment type="similarity">
    <text evidence="1">Belongs to the WD repeat CDC20/Fizzy family.</text>
</comment>
<reference evidence="11 12" key="3">
    <citation type="journal article" date="2015" name="Genome Announc.">
        <title>Draft Genome Sequence of the Archiascomycetous Yeast Saitoella complicata.</title>
        <authorList>
            <person name="Yamauchi K."/>
            <person name="Kondo S."/>
            <person name="Hamamoto M."/>
            <person name="Takahashi Y."/>
            <person name="Ogura Y."/>
            <person name="Hayashi T."/>
            <person name="Nishida H."/>
        </authorList>
    </citation>
    <scope>NUCLEOTIDE SEQUENCE [LARGE SCALE GENOMIC DNA]</scope>
    <source>
        <strain evidence="11 12">NRRL Y-17804</strain>
    </source>
</reference>
<feature type="region of interest" description="Disordered" evidence="8">
    <location>
        <begin position="43"/>
        <end position="90"/>
    </location>
</feature>
<dbReference type="GO" id="GO:1905786">
    <property type="term" value="P:positive regulation of anaphase-promoting complex-dependent catabolic process"/>
    <property type="evidence" value="ECO:0007669"/>
    <property type="project" value="TreeGrafter"/>
</dbReference>
<keyword evidence="9" id="KW-0812">Transmembrane</keyword>
<dbReference type="InterPro" id="IPR036361">
    <property type="entry name" value="SAP_dom_sf"/>
</dbReference>
<keyword evidence="9" id="KW-0472">Membrane</keyword>
<evidence type="ECO:0000313" key="11">
    <source>
        <dbReference type="EMBL" id="GAO46718.1"/>
    </source>
</evidence>
<dbReference type="InterPro" id="IPR033010">
    <property type="entry name" value="Cdc20/Fizzy"/>
</dbReference>
<evidence type="ECO:0000259" key="10">
    <source>
        <dbReference type="PROSITE" id="PS50800"/>
    </source>
</evidence>
<dbReference type="GO" id="GO:0031145">
    <property type="term" value="P:anaphase-promoting complex-dependent catabolic process"/>
    <property type="evidence" value="ECO:0007669"/>
    <property type="project" value="TreeGrafter"/>
</dbReference>
<dbReference type="InterPro" id="IPR003034">
    <property type="entry name" value="SAP_dom"/>
</dbReference>
<evidence type="ECO:0000313" key="12">
    <source>
        <dbReference type="Proteomes" id="UP000033140"/>
    </source>
</evidence>
<name>A0A0E9NA93_SAICN</name>
<dbReference type="Proteomes" id="UP000033140">
    <property type="component" value="Unassembled WGS sequence"/>
</dbReference>
<keyword evidence="6" id="KW-0131">Cell cycle</keyword>
<dbReference type="PROSITE" id="PS50294">
    <property type="entry name" value="WD_REPEATS_REGION"/>
    <property type="match status" value="2"/>
</dbReference>
<reference evidence="11 12" key="2">
    <citation type="journal article" date="2014" name="J. Gen. Appl. Microbiol.">
        <title>The early diverging ascomycetous budding yeast Saitoella complicata has three histone deacetylases belonging to the Clr6, Hos2, and Rpd3 lineages.</title>
        <authorList>
            <person name="Nishida H."/>
            <person name="Matsumoto T."/>
            <person name="Kondo S."/>
            <person name="Hamamoto M."/>
            <person name="Yoshikawa H."/>
        </authorList>
    </citation>
    <scope>NUCLEOTIDE SEQUENCE [LARGE SCALE GENOMIC DNA]</scope>
    <source>
        <strain evidence="11 12">NRRL Y-17804</strain>
    </source>
</reference>
<dbReference type="SUPFAM" id="SSF50978">
    <property type="entry name" value="WD40 repeat-like"/>
    <property type="match status" value="1"/>
</dbReference>
<evidence type="ECO:0000256" key="9">
    <source>
        <dbReference type="SAM" id="Phobius"/>
    </source>
</evidence>
<dbReference type="EMBL" id="BACD03000005">
    <property type="protein sequence ID" value="GAO46718.1"/>
    <property type="molecule type" value="Genomic_DNA"/>
</dbReference>
<proteinExistence type="inferred from homology"/>
<dbReference type="InterPro" id="IPR001680">
    <property type="entry name" value="WD40_rpt"/>
</dbReference>
<feature type="domain" description="SAP" evidence="10">
    <location>
        <begin position="7"/>
        <end position="41"/>
    </location>
</feature>
<evidence type="ECO:0000256" key="6">
    <source>
        <dbReference type="ARBA" id="ARBA00023306"/>
    </source>
</evidence>
<feature type="region of interest" description="Disordered" evidence="8">
    <location>
        <begin position="122"/>
        <end position="141"/>
    </location>
</feature>
<feature type="region of interest" description="Disordered" evidence="8">
    <location>
        <begin position="219"/>
        <end position="239"/>
    </location>
</feature>
<dbReference type="Pfam" id="PF24807">
    <property type="entry name" value="WD40_CDC20-Fz"/>
    <property type="match status" value="1"/>
</dbReference>
<dbReference type="InterPro" id="IPR036322">
    <property type="entry name" value="WD40_repeat_dom_sf"/>
</dbReference>
<evidence type="ECO:0000256" key="4">
    <source>
        <dbReference type="ARBA" id="ARBA00022737"/>
    </source>
</evidence>
<dbReference type="PROSITE" id="PS50082">
    <property type="entry name" value="WD_REPEATS_2"/>
    <property type="match status" value="2"/>
</dbReference>
<dbReference type="SMART" id="SM00513">
    <property type="entry name" value="SAP"/>
    <property type="match status" value="1"/>
</dbReference>
<keyword evidence="2 7" id="KW-0853">WD repeat</keyword>
<keyword evidence="5" id="KW-0498">Mitosis</keyword>
<keyword evidence="12" id="KW-1185">Reference proteome</keyword>
<dbReference type="PANTHER" id="PTHR19918:SF8">
    <property type="entry name" value="FI02843P"/>
    <property type="match status" value="1"/>
</dbReference>
<dbReference type="GO" id="GO:1990757">
    <property type="term" value="F:ubiquitin ligase activator activity"/>
    <property type="evidence" value="ECO:0007669"/>
    <property type="project" value="TreeGrafter"/>
</dbReference>
<dbReference type="SMART" id="SM00320">
    <property type="entry name" value="WD40"/>
    <property type="match status" value="6"/>
</dbReference>
<dbReference type="InterPro" id="IPR015943">
    <property type="entry name" value="WD40/YVTN_repeat-like_dom_sf"/>
</dbReference>
<dbReference type="PROSITE" id="PS00678">
    <property type="entry name" value="WD_REPEATS_1"/>
    <property type="match status" value="1"/>
</dbReference>
<dbReference type="GO" id="GO:0005680">
    <property type="term" value="C:anaphase-promoting complex"/>
    <property type="evidence" value="ECO:0007669"/>
    <property type="project" value="TreeGrafter"/>
</dbReference>
<keyword evidence="4" id="KW-0677">Repeat</keyword>
<protein>
    <recommendedName>
        <fullName evidence="10">SAP domain-containing protein</fullName>
    </recommendedName>
</protein>
<feature type="compositionally biased region" description="Polar residues" evidence="8">
    <location>
        <begin position="122"/>
        <end position="138"/>
    </location>
</feature>
<dbReference type="Gene3D" id="2.130.10.10">
    <property type="entry name" value="YVTN repeat-like/Quinoprotein amine dehydrogenase"/>
    <property type="match status" value="1"/>
</dbReference>
<organism evidence="11 12">
    <name type="scientific">Saitoella complicata (strain BCRC 22490 / CBS 7301 / JCM 7358 / NBRC 10748 / NRRL Y-17804)</name>
    <dbReference type="NCBI Taxonomy" id="698492"/>
    <lineage>
        <taxon>Eukaryota</taxon>
        <taxon>Fungi</taxon>
        <taxon>Dikarya</taxon>
        <taxon>Ascomycota</taxon>
        <taxon>Taphrinomycotina</taxon>
        <taxon>Taphrinomycotina incertae sedis</taxon>
        <taxon>Saitoella</taxon>
    </lineage>
</organism>
<sequence length="1608" mass="171857">MSTAAELSALKIPDLKAKCKELGLAVGGTKPVLVARICAKLGIEPSPPTEDGGEKKPTKKKNDKVGGEDGGVKKKAKKGHEGPTILTTGSEGVVVPETPLHGAVVAFPMAFTPDVVVDRSPASVSTEVPTESPTSLSPAHTLPTIASLDTLATSTNAEPFPPVISPVITGTPERTPAAAPTSKKRKAPPADPNAPKKPLKKKNDLITTATATVRTVGDCVMAPPSSTPQGISATTSGSVVGPVTTKKAAKLRKKKDVLAPTLSPVSAIVGSLPATPAAGKSFPAASQPALPNTKPTSTSMFDVPVQTSPNPPPKADFVPATATTTAVPRPCLSNVTQIEASDVRKKPVRKDPVAKVPVTVKLGGKPSFKPLVAKVLPKASEEGGVLAPVGGARLNEEAPAPVVALAKAVSSRRVVVGEKVKRAKIQLAINFKPQPASPSAPEPSVIEDALPTLIYTTLDSAIPPPSLNPYKPPSLRTRKFVTKLSTILALAAYHGTDKPWEILISVTCASKDWAHAAANAWGKVCEMEFGGDRLEGYFGRCGEESRGMYMRGYYAHRAREIWEKVTVVKAGWVERLFEALGARPGRYGVRFRGVCLRLLDEEEGIPRAWDVAMRFWIARFALKAGSAGCGKWTSPAAFLRDVEETRVESCVSVGSGSEEIWRVEVGSGEVYFVLGETGEAVGWAPPETPETEDKGQKKGGTARKKTLRRSSTALSARRKRRTSTAGGCGGGGEQLSWKELRGDWKGRIADLLGYGVTGGGEGKTLMDRIFYYGDSVTYPRGIHTSVKTGEGEGSLLWKRRQLAERFILGHVIPNSISGSAIFPVSLPTKSSTPVFKIALDLELKYGVESVRVGSAGESAFYNQRMSPNVGFVRCCGDGWFVLAETGQEIGNEEEGIVEFWQMCLGVDGWGASVGEGERRRRAGAATRVALVYIYTRVPNEVDGWAGALTINAPQKGLSSLSTTAITSIPFVSSCAQRGFLKLFDSASASATSLLSLPISCRTRNKLPQTQPVYVCLSPNPSIHTHIPIKMVSTPMKAVSYAPCTPSSARRNLFAAAAASPAPLTPRANLTRNLSKLRIGATPAKNLDVVAADYAGIATPKLPAKKTHRADRFIPSRPASVAGSKMETGADSSAAIAEACGLSLNQRILAFAPEAPSARKPVDLRSIYAPSASSKKVNAVPAAFRRKICTAPEKVLDAPGLVDDYYLNLMDWSAANTLAIALERTVYIWNASSGDVSELCEVAEHTFVTSVKWSTDGSHLSIGLDSGDIEIWDPTSTKKKPLRTMRGHESRVGVMSWNSGLLTSGTRSGALWNHDVRIREHKTASLEAHAAEVCGLEWRADGTFLASGGNDNLVAIWDARNTREAKFERRQHKAAVKALAWCPWQSTLLATGGGTADKQIHFWNANTGARVQSVDAGSQVTGLKFSSTYRELVSTHGFPDNNLTVWSYSSSTATCARTIDIPAHESRVLGLGLSPDGSTVATVAADENLKFWKVWDKVKGKGSSSGSSARSVEKKMEACEALDVRLLRSLVRVFNEFVVWLVMSVSSCFLTRLLVVLAFLPLFWRSLSALPGWCSTSFSIVRWCGARLLMTSFLLVFLINPFYLHVHVT</sequence>
<accession>A0A0E9NA93</accession>
<dbReference type="PROSITE" id="PS50800">
    <property type="entry name" value="SAP"/>
    <property type="match status" value="1"/>
</dbReference>
<dbReference type="FunFam" id="2.130.10.10:FF:000098">
    <property type="entry name" value="WD repeat-containing protein slp1"/>
    <property type="match status" value="1"/>
</dbReference>
<dbReference type="InterPro" id="IPR056150">
    <property type="entry name" value="WD40_CDC20-Fz"/>
</dbReference>
<feature type="compositionally biased region" description="Basic and acidic residues" evidence="8">
    <location>
        <begin position="63"/>
        <end position="72"/>
    </location>
</feature>